<accession>A0A6M3LPS6</accession>
<evidence type="ECO:0000313" key="1">
    <source>
        <dbReference type="EMBL" id="QJA97140.1"/>
    </source>
</evidence>
<dbReference type="AlphaFoldDB" id="A0A6M3LPS6"/>
<organism evidence="1">
    <name type="scientific">viral metagenome</name>
    <dbReference type="NCBI Taxonomy" id="1070528"/>
    <lineage>
        <taxon>unclassified sequences</taxon>
        <taxon>metagenomes</taxon>
        <taxon>organismal metagenomes</taxon>
    </lineage>
</organism>
<gene>
    <name evidence="1" type="ORF">MM415B06637_0004</name>
</gene>
<reference evidence="1" key="1">
    <citation type="submission" date="2020-03" db="EMBL/GenBank/DDBJ databases">
        <title>The deep terrestrial virosphere.</title>
        <authorList>
            <person name="Holmfeldt K."/>
            <person name="Nilsson E."/>
            <person name="Simone D."/>
            <person name="Lopez-Fernandez M."/>
            <person name="Wu X."/>
            <person name="de Brujin I."/>
            <person name="Lundin D."/>
            <person name="Andersson A."/>
            <person name="Bertilsson S."/>
            <person name="Dopson M."/>
        </authorList>
    </citation>
    <scope>NUCLEOTIDE SEQUENCE</scope>
    <source>
        <strain evidence="1">MM415B06637</strain>
    </source>
</reference>
<name>A0A6M3LPS6_9ZZZZ</name>
<protein>
    <submittedName>
        <fullName evidence="1">Uncharacterized protein</fullName>
    </submittedName>
</protein>
<proteinExistence type="predicted"/>
<dbReference type="EMBL" id="MT143466">
    <property type="protein sequence ID" value="QJA97140.1"/>
    <property type="molecule type" value="Genomic_DNA"/>
</dbReference>
<sequence>MKLGYLGIDQYGQHYKIDNHPRQELCDQLGKKHADKMYVDNTKTGQTRHCGYIIGGLWIDVYEVHSWNQGR</sequence>